<dbReference type="PANTHER" id="PTHR43525">
    <property type="entry name" value="PROTEIN MALY"/>
    <property type="match status" value="1"/>
</dbReference>
<keyword evidence="8" id="KW-1185">Reference proteome</keyword>
<proteinExistence type="inferred from homology"/>
<evidence type="ECO:0000256" key="1">
    <source>
        <dbReference type="ARBA" id="ARBA00001933"/>
    </source>
</evidence>
<keyword evidence="3" id="KW-0663">Pyridoxal phosphate</keyword>
<reference evidence="7 8" key="1">
    <citation type="submission" date="2023-07" db="EMBL/GenBank/DDBJ databases">
        <title>Sequencing the genomes of 1000 actinobacteria strains.</title>
        <authorList>
            <person name="Klenk H.-P."/>
        </authorList>
    </citation>
    <scope>NUCLEOTIDE SEQUENCE [LARGE SCALE GENOMIC DNA]</scope>
    <source>
        <strain evidence="7 8">DSM 14555</strain>
    </source>
</reference>
<evidence type="ECO:0000313" key="7">
    <source>
        <dbReference type="EMBL" id="MDR6269968.1"/>
    </source>
</evidence>
<comment type="caution">
    <text evidence="7">The sequence shown here is derived from an EMBL/GenBank/DDBJ whole genome shotgun (WGS) entry which is preliminary data.</text>
</comment>
<dbReference type="InterPro" id="IPR015424">
    <property type="entry name" value="PyrdxlP-dep_Trfase"/>
</dbReference>
<dbReference type="Pfam" id="PF00155">
    <property type="entry name" value="Aminotran_1_2"/>
    <property type="match status" value="1"/>
</dbReference>
<dbReference type="Gene3D" id="3.90.1150.10">
    <property type="entry name" value="Aspartate Aminotransferase, domain 1"/>
    <property type="match status" value="1"/>
</dbReference>
<dbReference type="GO" id="GO:0047804">
    <property type="term" value="F:cysteine-S-conjugate beta-lyase activity"/>
    <property type="evidence" value="ECO:0007669"/>
    <property type="project" value="UniProtKB-EC"/>
</dbReference>
<accession>A0ABU1JC85</accession>
<comment type="similarity">
    <text evidence="5">Belongs to the class-II pyridoxal-phosphate-dependent aminotransferase family. MalY/PatB cystathionine beta-lyase subfamily.</text>
</comment>
<dbReference type="EC" id="4.4.1.13" evidence="2"/>
<protein>
    <recommendedName>
        <fullName evidence="2">cysteine-S-conjugate beta-lyase</fullName>
        <ecNumber evidence="2">4.4.1.13</ecNumber>
    </recommendedName>
</protein>
<evidence type="ECO:0000256" key="2">
    <source>
        <dbReference type="ARBA" id="ARBA00012224"/>
    </source>
</evidence>
<dbReference type="SUPFAM" id="SSF53383">
    <property type="entry name" value="PLP-dependent transferases"/>
    <property type="match status" value="1"/>
</dbReference>
<dbReference type="Proteomes" id="UP001185069">
    <property type="component" value="Unassembled WGS sequence"/>
</dbReference>
<feature type="domain" description="Aminotransferase class I/classII large" evidence="6">
    <location>
        <begin position="32"/>
        <end position="387"/>
    </location>
</feature>
<sequence>MNPEPASFDFSSPTARTLRARQGIKWNLHPEDVLPLWVAEMDFATAPVIVDELHRAVQEESFGYASPRQPALAAALAEFSAARYDWSFEPEAMRILPEVLTGVRWGIDAFSKPGSAVILPVPAYMPFFELVRSMGREIIEVRFIEAGGRWVLDLAGVEQALRAGAGTLLLTNPHNPLGKTFSSAESAAIAGLVDRYGARVVSDEIHGPLTYDRVHVPYASVNDTAFAHTLTLVSTSKAWNLPGLCAAQAIVGSAADRTAWDAWTLGETHGVSPLGVRASTAAYRNGVPWLDGLLGQLRTNRQFLFERLAEVPGLQAITPEATYLAWLDFTEVELGARYQAGEGPASYFLREAKLAFVPGSSCGADSLNCLRLNFGTTPGILEQAMDAMLAALPA</sequence>
<evidence type="ECO:0000313" key="8">
    <source>
        <dbReference type="Proteomes" id="UP001185069"/>
    </source>
</evidence>
<dbReference type="InterPro" id="IPR015421">
    <property type="entry name" value="PyrdxlP-dep_Trfase_major"/>
</dbReference>
<name>A0ABU1JC85_9MICC</name>
<dbReference type="RefSeq" id="WP_309798704.1">
    <property type="nucleotide sequence ID" value="NZ_BAAAHY010000005.1"/>
</dbReference>
<dbReference type="Gene3D" id="3.40.640.10">
    <property type="entry name" value="Type I PLP-dependent aspartate aminotransferase-like (Major domain)"/>
    <property type="match status" value="1"/>
</dbReference>
<evidence type="ECO:0000256" key="4">
    <source>
        <dbReference type="ARBA" id="ARBA00023239"/>
    </source>
</evidence>
<keyword evidence="4 7" id="KW-0456">Lyase</keyword>
<gene>
    <name evidence="7" type="ORF">JOE69_002206</name>
</gene>
<organism evidence="7 8">
    <name type="scientific">Arthrobacter russicus</name>
    <dbReference type="NCBI Taxonomy" id="172040"/>
    <lineage>
        <taxon>Bacteria</taxon>
        <taxon>Bacillati</taxon>
        <taxon>Actinomycetota</taxon>
        <taxon>Actinomycetes</taxon>
        <taxon>Micrococcales</taxon>
        <taxon>Micrococcaceae</taxon>
        <taxon>Arthrobacter</taxon>
    </lineage>
</organism>
<dbReference type="InterPro" id="IPR051798">
    <property type="entry name" value="Class-II_PLP-Dep_Aminotrans"/>
</dbReference>
<evidence type="ECO:0000256" key="5">
    <source>
        <dbReference type="ARBA" id="ARBA00037974"/>
    </source>
</evidence>
<evidence type="ECO:0000259" key="6">
    <source>
        <dbReference type="Pfam" id="PF00155"/>
    </source>
</evidence>
<dbReference type="PANTHER" id="PTHR43525:SF2">
    <property type="entry name" value="CYSTATHIONINE BETA-LYASE-RELATED"/>
    <property type="match status" value="1"/>
</dbReference>
<dbReference type="InterPro" id="IPR015422">
    <property type="entry name" value="PyrdxlP-dep_Trfase_small"/>
</dbReference>
<dbReference type="EMBL" id="JAVDQF010000001">
    <property type="protein sequence ID" value="MDR6269968.1"/>
    <property type="molecule type" value="Genomic_DNA"/>
</dbReference>
<comment type="cofactor">
    <cofactor evidence="1">
        <name>pyridoxal 5'-phosphate</name>
        <dbReference type="ChEBI" id="CHEBI:597326"/>
    </cofactor>
</comment>
<dbReference type="InterPro" id="IPR004839">
    <property type="entry name" value="Aminotransferase_I/II_large"/>
</dbReference>
<evidence type="ECO:0000256" key="3">
    <source>
        <dbReference type="ARBA" id="ARBA00022898"/>
    </source>
</evidence>
<dbReference type="CDD" id="cd00609">
    <property type="entry name" value="AAT_like"/>
    <property type="match status" value="1"/>
</dbReference>